<dbReference type="GO" id="GO:0009279">
    <property type="term" value="C:cell outer membrane"/>
    <property type="evidence" value="ECO:0007669"/>
    <property type="project" value="UniProtKB-SubCell"/>
</dbReference>
<keyword evidence="5" id="KW-0732">Signal</keyword>
<evidence type="ECO:0000256" key="1">
    <source>
        <dbReference type="ARBA" id="ARBA00004442"/>
    </source>
</evidence>
<gene>
    <name evidence="7" type="ORF">CLV78_102513</name>
</gene>
<keyword evidence="3" id="KW-0998">Cell outer membrane</keyword>
<evidence type="ECO:0000313" key="7">
    <source>
        <dbReference type="EMBL" id="PRY25335.1"/>
    </source>
</evidence>
<evidence type="ECO:0000256" key="4">
    <source>
        <dbReference type="PROSITE-ProRule" id="PRU00473"/>
    </source>
</evidence>
<dbReference type="PROSITE" id="PS51123">
    <property type="entry name" value="OMPA_2"/>
    <property type="match status" value="1"/>
</dbReference>
<feature type="signal peptide" evidence="5">
    <location>
        <begin position="1"/>
        <end position="21"/>
    </location>
</feature>
<dbReference type="CDD" id="cd07185">
    <property type="entry name" value="OmpA_C-like"/>
    <property type="match status" value="1"/>
</dbReference>
<evidence type="ECO:0000256" key="5">
    <source>
        <dbReference type="SAM" id="SignalP"/>
    </source>
</evidence>
<feature type="chain" id="PRO_5015550579" evidence="5">
    <location>
        <begin position="22"/>
        <end position="225"/>
    </location>
</feature>
<reference evidence="7 8" key="1">
    <citation type="submission" date="2018-03" db="EMBL/GenBank/DDBJ databases">
        <title>Genomic Encyclopedia of Archaeal and Bacterial Type Strains, Phase II (KMG-II): from individual species to whole genera.</title>
        <authorList>
            <person name="Goeker M."/>
        </authorList>
    </citation>
    <scope>NUCLEOTIDE SEQUENCE [LARGE SCALE GENOMIC DNA]</scope>
    <source>
        <strain evidence="7 8">DSM 29328</strain>
    </source>
</reference>
<dbReference type="InterPro" id="IPR050330">
    <property type="entry name" value="Bact_OuterMem_StrucFunc"/>
</dbReference>
<comment type="caution">
    <text evidence="7">The sequence shown here is derived from an EMBL/GenBank/DDBJ whole genome shotgun (WGS) entry which is preliminary data.</text>
</comment>
<evidence type="ECO:0000256" key="3">
    <source>
        <dbReference type="ARBA" id="ARBA00023237"/>
    </source>
</evidence>
<evidence type="ECO:0000313" key="8">
    <source>
        <dbReference type="Proteomes" id="UP000239480"/>
    </source>
</evidence>
<dbReference type="EMBL" id="PVTD01000002">
    <property type="protein sequence ID" value="PRY25335.1"/>
    <property type="molecule type" value="Genomic_DNA"/>
</dbReference>
<evidence type="ECO:0000256" key="2">
    <source>
        <dbReference type="ARBA" id="ARBA00023136"/>
    </source>
</evidence>
<keyword evidence="2 4" id="KW-0472">Membrane</keyword>
<dbReference type="PANTHER" id="PTHR30329:SF21">
    <property type="entry name" value="LIPOPROTEIN YIAD-RELATED"/>
    <property type="match status" value="1"/>
</dbReference>
<sequence length="225" mass="23654">MRIPAFLLVALLSLLPLQLHAQTVGTINFDFDSATLDAEALAKVATIAEQLKTNPSYKPTVVVGHTDAVGSYGYNQSLGLRRAQAVANALVAAGAPVARVGTVESRGKNELLVAVSGPERRNRRVTVTLEDMLAACRSWRDIGLDASAVGEALQNDLNTRLGEAVSFYQQLASSGGNGPAFQMAGAAREDCGNAVGFDGGSVRKVEYAQRCMCSSARMRVAAGIN</sequence>
<organism evidence="7 8">
    <name type="scientific">Aliiruegeria haliotis</name>
    <dbReference type="NCBI Taxonomy" id="1280846"/>
    <lineage>
        <taxon>Bacteria</taxon>
        <taxon>Pseudomonadati</taxon>
        <taxon>Pseudomonadota</taxon>
        <taxon>Alphaproteobacteria</taxon>
        <taxon>Rhodobacterales</taxon>
        <taxon>Roseobacteraceae</taxon>
        <taxon>Aliiruegeria</taxon>
    </lineage>
</organism>
<dbReference type="Gene3D" id="3.30.1330.60">
    <property type="entry name" value="OmpA-like domain"/>
    <property type="match status" value="1"/>
</dbReference>
<feature type="domain" description="OmpA-like" evidence="6">
    <location>
        <begin position="16"/>
        <end position="133"/>
    </location>
</feature>
<dbReference type="InterPro" id="IPR006664">
    <property type="entry name" value="OMP_bac"/>
</dbReference>
<proteinExistence type="predicted"/>
<accession>A0A2T0RVW5</accession>
<dbReference type="PANTHER" id="PTHR30329">
    <property type="entry name" value="STATOR ELEMENT OF FLAGELLAR MOTOR COMPLEX"/>
    <property type="match status" value="1"/>
</dbReference>
<name>A0A2T0RVW5_9RHOB</name>
<dbReference type="RefSeq" id="WP_245924876.1">
    <property type="nucleotide sequence ID" value="NZ_PVTD01000002.1"/>
</dbReference>
<dbReference type="Pfam" id="PF00691">
    <property type="entry name" value="OmpA"/>
    <property type="match status" value="1"/>
</dbReference>
<keyword evidence="8" id="KW-1185">Reference proteome</keyword>
<dbReference type="AlphaFoldDB" id="A0A2T0RVW5"/>
<dbReference type="SUPFAM" id="SSF103088">
    <property type="entry name" value="OmpA-like"/>
    <property type="match status" value="1"/>
</dbReference>
<dbReference type="InterPro" id="IPR006665">
    <property type="entry name" value="OmpA-like"/>
</dbReference>
<protein>
    <submittedName>
        <fullName evidence="7">OmpA family protein</fullName>
    </submittedName>
</protein>
<dbReference type="PRINTS" id="PR01021">
    <property type="entry name" value="OMPADOMAIN"/>
</dbReference>
<dbReference type="Proteomes" id="UP000239480">
    <property type="component" value="Unassembled WGS sequence"/>
</dbReference>
<evidence type="ECO:0000259" key="6">
    <source>
        <dbReference type="PROSITE" id="PS51123"/>
    </source>
</evidence>
<dbReference type="InterPro" id="IPR036737">
    <property type="entry name" value="OmpA-like_sf"/>
</dbReference>
<comment type="subcellular location">
    <subcellularLocation>
        <location evidence="1">Cell outer membrane</location>
    </subcellularLocation>
</comment>